<comment type="cofactor">
    <cofactor evidence="1">
        <name>pantetheine 4'-phosphate</name>
        <dbReference type="ChEBI" id="CHEBI:47942"/>
    </cofactor>
</comment>
<dbReference type="InterPro" id="IPR023213">
    <property type="entry name" value="CAT-like_dom_sf"/>
</dbReference>
<evidence type="ECO:0000313" key="6">
    <source>
        <dbReference type="Proteomes" id="UP001205566"/>
    </source>
</evidence>
<dbReference type="SUPFAM" id="SSF56801">
    <property type="entry name" value="Acetyl-CoA synthetase-like"/>
    <property type="match status" value="2"/>
</dbReference>
<dbReference type="SMART" id="SM00823">
    <property type="entry name" value="PKS_PP"/>
    <property type="match status" value="2"/>
</dbReference>
<dbReference type="InterPro" id="IPR020806">
    <property type="entry name" value="PKS_PP-bd"/>
</dbReference>
<name>A0ABT1P252_9GAMM</name>
<dbReference type="SUPFAM" id="SSF53474">
    <property type="entry name" value="alpha/beta-Hydrolases"/>
    <property type="match status" value="1"/>
</dbReference>
<proteinExistence type="predicted"/>
<gene>
    <name evidence="5" type="ORF">HXX02_06615</name>
</gene>
<evidence type="ECO:0000256" key="1">
    <source>
        <dbReference type="ARBA" id="ARBA00001957"/>
    </source>
</evidence>
<dbReference type="CDD" id="cd05930">
    <property type="entry name" value="A_NRPS"/>
    <property type="match status" value="1"/>
</dbReference>
<dbReference type="Pfam" id="PF13193">
    <property type="entry name" value="AMP-binding_C"/>
    <property type="match status" value="2"/>
</dbReference>
<dbReference type="InterPro" id="IPR001031">
    <property type="entry name" value="Thioesterase"/>
</dbReference>
<dbReference type="InterPro" id="IPR045851">
    <property type="entry name" value="AMP-bd_C_sf"/>
</dbReference>
<dbReference type="InterPro" id="IPR006162">
    <property type="entry name" value="Ppantetheine_attach_site"/>
</dbReference>
<dbReference type="Gene3D" id="2.30.38.10">
    <property type="entry name" value="Luciferase, Domain 3"/>
    <property type="match status" value="2"/>
</dbReference>
<evidence type="ECO:0000256" key="3">
    <source>
        <dbReference type="ARBA" id="ARBA00022553"/>
    </source>
</evidence>
<reference evidence="5" key="1">
    <citation type="thesis" date="2020" institute="Technische Universitat Dresden" country="Dresden, Germany">
        <title>The Agarolytic System of Microbulbifer elongatus PORT2, Isolated from Batu Karas, Pangandaran West Java Indonesia.</title>
        <authorList>
            <person name="Anggraeni S.R."/>
        </authorList>
    </citation>
    <scope>NUCLEOTIDE SEQUENCE</scope>
    <source>
        <strain evidence="5">PORT2</strain>
    </source>
</reference>
<evidence type="ECO:0000313" key="5">
    <source>
        <dbReference type="EMBL" id="MCQ3829111.1"/>
    </source>
</evidence>
<dbReference type="Gene3D" id="3.30.559.30">
    <property type="entry name" value="Nonribosomal peptide synthetase, condensation domain"/>
    <property type="match status" value="2"/>
</dbReference>
<dbReference type="Pfam" id="PF00501">
    <property type="entry name" value="AMP-binding"/>
    <property type="match status" value="2"/>
</dbReference>
<dbReference type="PROSITE" id="PS00012">
    <property type="entry name" value="PHOSPHOPANTETHEINE"/>
    <property type="match status" value="1"/>
</dbReference>
<dbReference type="Pfam" id="PF00550">
    <property type="entry name" value="PP-binding"/>
    <property type="match status" value="2"/>
</dbReference>
<dbReference type="InterPro" id="IPR020802">
    <property type="entry name" value="TesA-like"/>
</dbReference>
<dbReference type="Pfam" id="PF00668">
    <property type="entry name" value="Condensation"/>
    <property type="match status" value="2"/>
</dbReference>
<dbReference type="InterPro" id="IPR020845">
    <property type="entry name" value="AMP-binding_CS"/>
</dbReference>
<dbReference type="Gene3D" id="1.10.1200.10">
    <property type="entry name" value="ACP-like"/>
    <property type="match status" value="1"/>
</dbReference>
<dbReference type="SMART" id="SM00824">
    <property type="entry name" value="PKS_TE"/>
    <property type="match status" value="1"/>
</dbReference>
<dbReference type="InterPro" id="IPR009081">
    <property type="entry name" value="PP-bd_ACP"/>
</dbReference>
<dbReference type="SUPFAM" id="SSF47336">
    <property type="entry name" value="ACP-like"/>
    <property type="match status" value="2"/>
</dbReference>
<keyword evidence="6" id="KW-1185">Reference proteome</keyword>
<dbReference type="Pfam" id="PF00975">
    <property type="entry name" value="Thioesterase"/>
    <property type="match status" value="1"/>
</dbReference>
<dbReference type="InterPro" id="IPR036736">
    <property type="entry name" value="ACP-like_sf"/>
</dbReference>
<dbReference type="SUPFAM" id="SSF52777">
    <property type="entry name" value="CoA-dependent acyltransferases"/>
    <property type="match status" value="4"/>
</dbReference>
<dbReference type="InterPro" id="IPR029058">
    <property type="entry name" value="AB_hydrolase_fold"/>
</dbReference>
<dbReference type="InterPro" id="IPR000873">
    <property type="entry name" value="AMP-dep_synth/lig_dom"/>
</dbReference>
<dbReference type="Proteomes" id="UP001205566">
    <property type="component" value="Unassembled WGS sequence"/>
</dbReference>
<keyword evidence="2" id="KW-0596">Phosphopantetheine</keyword>
<feature type="domain" description="Carrier" evidence="4">
    <location>
        <begin position="1041"/>
        <end position="1122"/>
    </location>
</feature>
<dbReference type="PANTHER" id="PTHR45527:SF1">
    <property type="entry name" value="FATTY ACID SYNTHASE"/>
    <property type="match status" value="1"/>
</dbReference>
<dbReference type="Gene3D" id="3.30.300.30">
    <property type="match status" value="2"/>
</dbReference>
<evidence type="ECO:0000259" key="4">
    <source>
        <dbReference type="PROSITE" id="PS50075"/>
    </source>
</evidence>
<dbReference type="Gene3D" id="3.40.50.980">
    <property type="match status" value="4"/>
</dbReference>
<dbReference type="PANTHER" id="PTHR45527">
    <property type="entry name" value="NONRIBOSOMAL PEPTIDE SYNTHETASE"/>
    <property type="match status" value="1"/>
</dbReference>
<keyword evidence="3" id="KW-0597">Phosphoprotein</keyword>
<protein>
    <submittedName>
        <fullName evidence="5">Amino acid adenylation domain-containing protein</fullName>
    </submittedName>
</protein>
<dbReference type="InterPro" id="IPR025110">
    <property type="entry name" value="AMP-bd_C"/>
</dbReference>
<dbReference type="RefSeq" id="WP_255874001.1">
    <property type="nucleotide sequence ID" value="NZ_JACASI010000015.1"/>
</dbReference>
<dbReference type="Gene3D" id="3.30.559.10">
    <property type="entry name" value="Chloramphenicol acetyltransferase-like domain"/>
    <property type="match status" value="2"/>
</dbReference>
<dbReference type="CDD" id="cd17646">
    <property type="entry name" value="A_NRPS_AB3403-like"/>
    <property type="match status" value="1"/>
</dbReference>
<accession>A0ABT1P252</accession>
<dbReference type="Gene3D" id="3.40.50.1820">
    <property type="entry name" value="alpha/beta hydrolase"/>
    <property type="match status" value="1"/>
</dbReference>
<feature type="domain" description="Carrier" evidence="4">
    <location>
        <begin position="2135"/>
        <end position="2210"/>
    </location>
</feature>
<sequence>MSEQWIPLTSTQEGIWYADKVSSDHTTYVIAHCLELPGDIDVAILRDAIGHGLSEADTVTAIFDCESPRQRLQGQSENPLPKAEVFDLTSEDHGAQTAWDEIRKDTCQPLDATDNQALTCQRIYRVLDNKGTVNTLWYQRYHHINLDGYSFATLTRRIAEIYTAMVRCQPIGECPFIGADAVVQEQAEYKASAKWSKSRDFWSAYLDDAPQSASLNARPITSDNQVLSNLPVDIVGHPCGEHQTIDLPENTMARLHRCAQEQGVRLAAPDLLMGLLVAYLARISGQFHQIVGVPFMGRMGSVAIRSLAPVVNVLPVKVHLDAGMDLIACATAFKKALAQVRPHQRYPAELIQRERAQLSRERSQGSAGQSLYGPVINYKPFDLAADFAGCVAHTHALATGPVDDLEIGVLVHGRGEGGSKGGNKGEHNLLQLDLRGDSRRYSAEDLQRHGARLRAAVDNWLSQPAQTLSRLDFHAPGEQAQIARWSRGRRFGLDAARHTIADWLTFQAEERPRARALVFSSADSAAARSLNFLELQQAVARLTRLLIARGMGPGKVVALAAPRSVESVVAIFAVLNSGATLLPIDLEYPAERIEAMCEDACPSLLLSSAGAQIAVGPDSLLCNVARLNLDQLEAELEPISGAPLTQEERLAPITQDTIAYVIFTSGSTGRPKGVMNTQGALLNLFQSHRESYFLAAVARLAEREPGRGLRAAHTHTFSFDSSWVQFFWLLLGQELHVFDEELRRDAEGLVQKVQQQRIDALDLPPSLLAQMLNCGLFAAGKHRPLLLAIGGEAAPAALWQQLRTQQRAQPWLDAQNLYGPTEYTVDALRAPIAESAQPVVGRPVGNTAVYVLDARLQPLPVGAVGELYLSGAGLARGYLARGGLTAGRFIADPFASSRDNGVRMYRTGDLVRWNRSGQLEFLGRSDDQIKVRGHRVELGEVENALSLLPQVESAVVIAEPVNHSHRLIGCCAIPGVGASERHGRAQDLQAQLRTRLPEYAVPALLLVLDNLPRNMSGKVDRRALLQLARESIQIGRSAGEPPRTAGEKLLCEAIADVLQLSPLPGSLQGVSAEDDFFSLGGDSITAIVLCTRLRDAGQLLKPSQIFSHRTPRQLALQLQPLQAEKIAAGWSLPAQEEESLRARHGDFQDAAPVLPLQQGMLFHVQATANTTPGAEHNSAYNAFTRLTLKGALDPSRLQRAFNAVLTRHPQLAGLFDSETCDEPRFLLPPSSALQWPWRSEDLSNQAPVVRAQRLQEIEREMLEQQYPADRFAGMLGAALVRTGNTDYRLLLVTHHLVIDGWSTPLLLQDLISAYREDRAQLPPLPVGYAQVVGALAARDQTGCRALWQRVLDGVQPCVLFEQADAAAPVTEFALQLPAEITAQLNCEIRARGLTLNAVMQGVWAQLLSGLSGREDIVFGTPVSGRTAPIAGIEDQVGLFLNTLPVRVALDPSASLWAQTRQIQQRHSEVLENDGLGLVEIQQLAGSGQLFDTLLVVENYPLSTGPDSRYLDQQLTGTDGAPLVVGDIHNRGYSHYPLALLVIPGEELTLLVENRGAVADAGWIAERARDLLIGLIEQPERPLQQTPLLSASEQLLIDAVNDTEVPLPARTLRDLLHAQARHSPDAPALADAREALSYSEVRTQVQVLARELVDAGVRPGGIVAVALSRSVRLSLALLAVIEAGAAYLPLDLGYPDERLDFMLQDAGAQLLITDGEQRARFAVLSSTPLLVFDHLREPPAQCEFPLPTLTAAHPAYLIYTSGTTGRPKGVLVTHSAIVNRILWMQQQYVLTSEDVVLQKTPCSFDVSVWEFFWPLMVGARLVMAEPDAHRDPQQLAQTIDQYGVSCLHFVPSMLALFTEHFSSSTEKNCPSLRLVFASGEALTRAHADAFAARFDAQLHNLYGPTEAAVDVSYFSAVSGPALTGDFSGAGAGVPIGRPVWNTQLRVLDHRLRPVPVGATGELYLCGVQLALGYLGRAGLSAGRFVADPYSSTLGARMYRTGDLVRWLPGGDIEYLGRADDQIKIRGLRVELGEIETQLLAMPEIANAVVCAISLGTEENPVMDSRQLVAYLIASQDSKPPEIAAISAHLAASLPAHMVPVAYVFMDTFPLSANGKLDRRALPLPEAVADQQRDGRMPARGVESRIAEIFARLLQREQVFADDDFFALGGHSLLAMRLAAEIRRELQRPVSVGQIITAPTVEQLAANLKLSEMLSDFGSEGFDAVLPLRAGSGKPLICFYPGSGFAWQYSVLTRYIDSERQVIGLQSPRPGGLIATSADMEALIARQLEIVRRVQPTGPYYLLGYSLGGSVAYGVAAALRAQGEEVAFLGLLDTYPAEVHDWSDPEGAEAAVGAEREQTQLLQEAFAGGDASEDESLRAEREAILQQIFANYQDAVRLLSRARTPVYDGRVTLFVAEQSLPEYIDPEEDWRPLVGALDVHRLAERAHDDILSPESLETLGPLLDRLIGESEVASPESLDLSETA</sequence>
<dbReference type="PROSITE" id="PS00455">
    <property type="entry name" value="AMP_BINDING"/>
    <property type="match status" value="2"/>
</dbReference>
<dbReference type="InterPro" id="IPR010071">
    <property type="entry name" value="AA_adenyl_dom"/>
</dbReference>
<organism evidence="5 6">
    <name type="scientific">Microbulbifer elongatus</name>
    <dbReference type="NCBI Taxonomy" id="86173"/>
    <lineage>
        <taxon>Bacteria</taxon>
        <taxon>Pseudomonadati</taxon>
        <taxon>Pseudomonadota</taxon>
        <taxon>Gammaproteobacteria</taxon>
        <taxon>Cellvibrionales</taxon>
        <taxon>Microbulbiferaceae</taxon>
        <taxon>Microbulbifer</taxon>
    </lineage>
</organism>
<dbReference type="NCBIfam" id="TIGR01733">
    <property type="entry name" value="AA-adenyl-dom"/>
    <property type="match status" value="2"/>
</dbReference>
<dbReference type="InterPro" id="IPR001242">
    <property type="entry name" value="Condensation_dom"/>
</dbReference>
<comment type="caution">
    <text evidence="5">The sequence shown here is derived from an EMBL/GenBank/DDBJ whole genome shotgun (WGS) entry which is preliminary data.</text>
</comment>
<dbReference type="PROSITE" id="PS50075">
    <property type="entry name" value="CARRIER"/>
    <property type="match status" value="2"/>
</dbReference>
<evidence type="ECO:0000256" key="2">
    <source>
        <dbReference type="ARBA" id="ARBA00022450"/>
    </source>
</evidence>
<dbReference type="EMBL" id="JACASI010000015">
    <property type="protein sequence ID" value="MCQ3829111.1"/>
    <property type="molecule type" value="Genomic_DNA"/>
</dbReference>